<reference evidence="2" key="1">
    <citation type="submission" date="2018-02" db="EMBL/GenBank/DDBJ databases">
        <authorList>
            <person name="Vasarhelyi B.M."/>
            <person name="Deshmukh S."/>
            <person name="Balint B."/>
            <person name="Kukolya J."/>
        </authorList>
    </citation>
    <scope>NUCLEOTIDE SEQUENCE</scope>
    <source>
        <strain evidence="2">KB22</strain>
    </source>
</reference>
<keyword evidence="1" id="KW-1133">Transmembrane helix</keyword>
<dbReference type="RefSeq" id="WP_196936272.1">
    <property type="nucleotide sequence ID" value="NZ_MU158698.1"/>
</dbReference>
<evidence type="ECO:0000313" key="3">
    <source>
        <dbReference type="Proteomes" id="UP000616201"/>
    </source>
</evidence>
<name>A0A928UYP2_9SPHI</name>
<organism evidence="2 3">
    <name type="scientific">Sphingobacterium hungaricum</name>
    <dbReference type="NCBI Taxonomy" id="2082723"/>
    <lineage>
        <taxon>Bacteria</taxon>
        <taxon>Pseudomonadati</taxon>
        <taxon>Bacteroidota</taxon>
        <taxon>Sphingobacteriia</taxon>
        <taxon>Sphingobacteriales</taxon>
        <taxon>Sphingobacteriaceae</taxon>
        <taxon>Sphingobacterium</taxon>
    </lineage>
</organism>
<dbReference type="Proteomes" id="UP000616201">
    <property type="component" value="Unassembled WGS sequence"/>
</dbReference>
<keyword evidence="1" id="KW-0812">Transmembrane</keyword>
<keyword evidence="3" id="KW-1185">Reference proteome</keyword>
<protein>
    <submittedName>
        <fullName evidence="2">FUSC family protein</fullName>
    </submittedName>
</protein>
<evidence type="ECO:0000256" key="1">
    <source>
        <dbReference type="SAM" id="Phobius"/>
    </source>
</evidence>
<dbReference type="EMBL" id="PRDK01000006">
    <property type="protein sequence ID" value="MBE8714468.1"/>
    <property type="molecule type" value="Genomic_DNA"/>
</dbReference>
<gene>
    <name evidence="2" type="ORF">C4F49_12320</name>
</gene>
<comment type="caution">
    <text evidence="2">The sequence shown here is derived from an EMBL/GenBank/DDBJ whole genome shotgun (WGS) entry which is preliminary data.</text>
</comment>
<sequence length="84" mass="9504">MQSNDKQLTELSDDELLQQKKKLKSEKISNAVILGFMVGVAVFSTWRNGFGLFTFFPLLFVPFALNHTKKVSALEAELRARNLS</sequence>
<dbReference type="AlphaFoldDB" id="A0A928UYP2"/>
<feature type="transmembrane region" description="Helical" evidence="1">
    <location>
        <begin position="28"/>
        <end position="46"/>
    </location>
</feature>
<keyword evidence="1" id="KW-0472">Membrane</keyword>
<accession>A0A928UYP2</accession>
<evidence type="ECO:0000313" key="2">
    <source>
        <dbReference type="EMBL" id="MBE8714468.1"/>
    </source>
</evidence>
<proteinExistence type="predicted"/>